<accession>A0AAD1Y3X6</accession>
<keyword evidence="5" id="KW-0472">Membrane</keyword>
<dbReference type="Proteomes" id="UP001295684">
    <property type="component" value="Unassembled WGS sequence"/>
</dbReference>
<dbReference type="PANTHER" id="PTHR11134">
    <property type="entry name" value="ADAPTOR COMPLEX SUBUNIT BETA FAMILY MEMBER"/>
    <property type="match status" value="1"/>
</dbReference>
<evidence type="ECO:0000256" key="4">
    <source>
        <dbReference type="ARBA" id="ARBA00022927"/>
    </source>
</evidence>
<dbReference type="SUPFAM" id="SSF49348">
    <property type="entry name" value="Clathrin adaptor appendage domain"/>
    <property type="match status" value="1"/>
</dbReference>
<keyword evidence="3" id="KW-0813">Transport</keyword>
<dbReference type="InterPro" id="IPR011989">
    <property type="entry name" value="ARM-like"/>
</dbReference>
<evidence type="ECO:0000313" key="8">
    <source>
        <dbReference type="EMBL" id="CAI2383536.1"/>
    </source>
</evidence>
<evidence type="ECO:0000256" key="5">
    <source>
        <dbReference type="ARBA" id="ARBA00023136"/>
    </source>
</evidence>
<evidence type="ECO:0000313" key="9">
    <source>
        <dbReference type="Proteomes" id="UP001295684"/>
    </source>
</evidence>
<gene>
    <name evidence="8" type="ORF">ECRASSUSDP1_LOCUS25039</name>
</gene>
<name>A0AAD1Y3X6_EUPCR</name>
<dbReference type="Pfam" id="PF01602">
    <property type="entry name" value="Adaptin_N"/>
    <property type="match status" value="1"/>
</dbReference>
<keyword evidence="9" id="KW-1185">Reference proteome</keyword>
<dbReference type="InterPro" id="IPR016024">
    <property type="entry name" value="ARM-type_fold"/>
</dbReference>
<feature type="region of interest" description="Disordered" evidence="6">
    <location>
        <begin position="425"/>
        <end position="480"/>
    </location>
</feature>
<dbReference type="Gene3D" id="2.60.40.1150">
    <property type="match status" value="1"/>
</dbReference>
<dbReference type="Gene3D" id="1.25.10.10">
    <property type="entry name" value="Leucine-rich Repeat Variant"/>
    <property type="match status" value="1"/>
</dbReference>
<dbReference type="InterPro" id="IPR013041">
    <property type="entry name" value="Clathrin_app_Ig-like_sf"/>
</dbReference>
<keyword evidence="4" id="KW-0653">Protein transport</keyword>
<feature type="compositionally biased region" description="Acidic residues" evidence="6">
    <location>
        <begin position="437"/>
        <end position="446"/>
    </location>
</feature>
<organism evidence="8 9">
    <name type="scientific">Euplotes crassus</name>
    <dbReference type="NCBI Taxonomy" id="5936"/>
    <lineage>
        <taxon>Eukaryota</taxon>
        <taxon>Sar</taxon>
        <taxon>Alveolata</taxon>
        <taxon>Ciliophora</taxon>
        <taxon>Intramacronucleata</taxon>
        <taxon>Spirotrichea</taxon>
        <taxon>Hypotrichia</taxon>
        <taxon>Euplotida</taxon>
        <taxon>Euplotidae</taxon>
        <taxon>Moneuplotes</taxon>
    </lineage>
</organism>
<feature type="domain" description="Clathrin/coatomer adaptor adaptin-like N-terminal" evidence="7">
    <location>
        <begin position="11"/>
        <end position="382"/>
    </location>
</feature>
<evidence type="ECO:0000256" key="2">
    <source>
        <dbReference type="ARBA" id="ARBA00006613"/>
    </source>
</evidence>
<dbReference type="GO" id="GO:0006886">
    <property type="term" value="P:intracellular protein transport"/>
    <property type="evidence" value="ECO:0007669"/>
    <property type="project" value="InterPro"/>
</dbReference>
<comment type="caution">
    <text evidence="8">The sequence shown here is derived from an EMBL/GenBank/DDBJ whole genome shotgun (WGS) entry which is preliminary data.</text>
</comment>
<dbReference type="EMBL" id="CAMPGE010025813">
    <property type="protein sequence ID" value="CAI2383536.1"/>
    <property type="molecule type" value="Genomic_DNA"/>
</dbReference>
<dbReference type="InterPro" id="IPR026739">
    <property type="entry name" value="AP_beta"/>
</dbReference>
<protein>
    <recommendedName>
        <fullName evidence="7">Clathrin/coatomer adaptor adaptin-like N-terminal domain-containing protein</fullName>
    </recommendedName>
</protein>
<dbReference type="AlphaFoldDB" id="A0AAD1Y3X6"/>
<sequence>MPEHTKELGFIKLLQGLLQDGNAIVVANAVAALFEISRVAGKNYLKANKETIGKLLNTLNETNEWGQIYILESIINYKPKEQKEAEEIIERIMPRLQHANPAVVLGATKNVLHFLKFVNLKSNKTTILKKLSAPLITLLSSEPEIQYIALCNILLILQQIPNVFEKNVKMFFCRFSDPIYVKLAKLDVMVGVADNTNVDIIITELHEYCNNIDQDFVRRSVKAIGQVVVKVDRVAKKGVEALREHVNQEQGSDSALQEAVIVASKILRKYPKKFESLVKDIVKQQDRIDEPESKSAFIWILGEYSKKIEDAGEKLQVYIDSFTDENINVCLQILTSAVKMFIKDSDNYEDMVMNVLKLASESSANPDLRDRGYIYWRMLSTDPSQTKDTVLAKRPEVEEDLTKLMDDETRDIFIDIFISDTKHSALRPEKTASAPEPDSDEEVEEEEKPKKSKKKDKKKEETKEEIELPEEVVTEDKPKDDLDDIFGLGIGDDPVSNDEPAVDPLAGILDEGNGGGESTQAASPWDDNGLFGGFGASGSEASLFIKSEHAEVLSSSTPGSQNKAAGLQIKARFYREGTSIKLDMIFYNSTAGIISDFDIMINKNPFGLKPGPISVIPISAGQTFTTTVECSIDQSNADLKNPPQCPYYVQTAIKNSLDVYYFQLPCLLHTLLQGTPVAVTQTQCQQMANSIANKHSFTVSSARFAGSASDLKTRMQSNSFYPIYDELNSQIFATSTVNNIPILLRCTPEGSNIQIIACTPVAPLYQLIEEAIKEVISK</sequence>
<comment type="subcellular location">
    <subcellularLocation>
        <location evidence="1">Endomembrane system</location>
    </subcellularLocation>
</comment>
<comment type="similarity">
    <text evidence="2">Belongs to the adaptor complexes large subunit family.</text>
</comment>
<dbReference type="SUPFAM" id="SSF48371">
    <property type="entry name" value="ARM repeat"/>
    <property type="match status" value="1"/>
</dbReference>
<proteinExistence type="inferred from homology"/>
<evidence type="ECO:0000256" key="6">
    <source>
        <dbReference type="SAM" id="MobiDB-lite"/>
    </source>
</evidence>
<evidence type="ECO:0000256" key="1">
    <source>
        <dbReference type="ARBA" id="ARBA00004308"/>
    </source>
</evidence>
<dbReference type="GO" id="GO:0012505">
    <property type="term" value="C:endomembrane system"/>
    <property type="evidence" value="ECO:0007669"/>
    <property type="project" value="UniProtKB-SubCell"/>
</dbReference>
<evidence type="ECO:0000259" key="7">
    <source>
        <dbReference type="Pfam" id="PF01602"/>
    </source>
</evidence>
<dbReference type="InterPro" id="IPR002553">
    <property type="entry name" value="Clathrin/coatomer_adapt-like_N"/>
</dbReference>
<dbReference type="GO" id="GO:0030117">
    <property type="term" value="C:membrane coat"/>
    <property type="evidence" value="ECO:0007669"/>
    <property type="project" value="InterPro"/>
</dbReference>
<dbReference type="InterPro" id="IPR013037">
    <property type="entry name" value="Clathrin_b-adaptin_app_Ig-like"/>
</dbReference>
<evidence type="ECO:0000256" key="3">
    <source>
        <dbReference type="ARBA" id="ARBA00022448"/>
    </source>
</evidence>
<reference evidence="8" key="1">
    <citation type="submission" date="2023-07" db="EMBL/GenBank/DDBJ databases">
        <authorList>
            <consortium name="AG Swart"/>
            <person name="Singh M."/>
            <person name="Singh A."/>
            <person name="Seah K."/>
            <person name="Emmerich C."/>
        </authorList>
    </citation>
    <scope>NUCLEOTIDE SEQUENCE</scope>
    <source>
        <strain evidence="8">DP1</strain>
    </source>
</reference>
<dbReference type="GO" id="GO:0016192">
    <property type="term" value="P:vesicle-mediated transport"/>
    <property type="evidence" value="ECO:0007669"/>
    <property type="project" value="InterPro"/>
</dbReference>